<dbReference type="InterPro" id="IPR001387">
    <property type="entry name" value="Cro/C1-type_HTH"/>
</dbReference>
<feature type="coiled-coil region" evidence="1">
    <location>
        <begin position="115"/>
        <end position="142"/>
    </location>
</feature>
<reference evidence="3 4" key="1">
    <citation type="journal article" date="2015" name="Genome Announc.">
        <title>Expanding the biotechnology potential of lactobacilli through comparative genomics of 213 strains and associated genera.</title>
        <authorList>
            <person name="Sun Z."/>
            <person name="Harris H.M."/>
            <person name="McCann A."/>
            <person name="Guo C."/>
            <person name="Argimon S."/>
            <person name="Zhang W."/>
            <person name="Yang X."/>
            <person name="Jeffery I.B."/>
            <person name="Cooney J.C."/>
            <person name="Kagawa T.F."/>
            <person name="Liu W."/>
            <person name="Song Y."/>
            <person name="Salvetti E."/>
            <person name="Wrobel A."/>
            <person name="Rasinkangas P."/>
            <person name="Parkhill J."/>
            <person name="Rea M.C."/>
            <person name="O'Sullivan O."/>
            <person name="Ritari J."/>
            <person name="Douillard F.P."/>
            <person name="Paul Ross R."/>
            <person name="Yang R."/>
            <person name="Briner A.E."/>
            <person name="Felis G.E."/>
            <person name="de Vos W.M."/>
            <person name="Barrangou R."/>
            <person name="Klaenhammer T.R."/>
            <person name="Caufield P.W."/>
            <person name="Cui Y."/>
            <person name="Zhang H."/>
            <person name="O'Toole P.W."/>
        </authorList>
    </citation>
    <scope>NUCLEOTIDE SEQUENCE [LARGE SCALE GENOMIC DNA]</scope>
    <source>
        <strain evidence="3 4">DSM 20719</strain>
    </source>
</reference>
<dbReference type="GO" id="GO:0003677">
    <property type="term" value="F:DNA binding"/>
    <property type="evidence" value="ECO:0007669"/>
    <property type="project" value="InterPro"/>
</dbReference>
<evidence type="ECO:0000259" key="2">
    <source>
        <dbReference type="PROSITE" id="PS50943"/>
    </source>
</evidence>
<proteinExistence type="predicted"/>
<dbReference type="SUPFAM" id="SSF47413">
    <property type="entry name" value="lambda repressor-like DNA-binding domains"/>
    <property type="match status" value="1"/>
</dbReference>
<gene>
    <name evidence="3" type="ORF">FC90_GL000790</name>
</gene>
<dbReference type="RefSeq" id="WP_057908187.1">
    <property type="nucleotide sequence ID" value="NZ_AYZB01000032.1"/>
</dbReference>
<evidence type="ECO:0000256" key="1">
    <source>
        <dbReference type="SAM" id="Coils"/>
    </source>
</evidence>
<accession>A0AA89L476</accession>
<evidence type="ECO:0000313" key="4">
    <source>
        <dbReference type="Proteomes" id="UP000050823"/>
    </source>
</evidence>
<feature type="domain" description="HTH cro/C1-type" evidence="2">
    <location>
        <begin position="6"/>
        <end position="32"/>
    </location>
</feature>
<evidence type="ECO:0000313" key="3">
    <source>
        <dbReference type="EMBL" id="KRM22690.1"/>
    </source>
</evidence>
<name>A0AA89L476_9LACO</name>
<dbReference type="InterPro" id="IPR010982">
    <property type="entry name" value="Lambda_DNA-bd_dom_sf"/>
</dbReference>
<sequence length="147" mass="16671">MSELIIDQYLKKRGLTRSDAARLSGINKQTLSVANRNSNVSSWSVKTVQALAMATGQTAGETLDELLHIEGNPIIRFIQEHPFLKKELVTEIEDLLIKAHEADINLKTVTFNCYYTENEDTNENATRALINLKDQLERFISDQYSEV</sequence>
<dbReference type="EMBL" id="AYZB01000032">
    <property type="protein sequence ID" value="KRM22690.1"/>
    <property type="molecule type" value="Genomic_DNA"/>
</dbReference>
<dbReference type="Proteomes" id="UP000050823">
    <property type="component" value="Unassembled WGS sequence"/>
</dbReference>
<dbReference type="PROSITE" id="PS50943">
    <property type="entry name" value="HTH_CROC1"/>
    <property type="match status" value="1"/>
</dbReference>
<keyword evidence="1" id="KW-0175">Coiled coil</keyword>
<protein>
    <recommendedName>
        <fullName evidence="2">HTH cro/C1-type domain-containing protein</fullName>
    </recommendedName>
</protein>
<organism evidence="3 4">
    <name type="scientific">Latilactobacillus graminis DSM 20719</name>
    <dbReference type="NCBI Taxonomy" id="1423752"/>
    <lineage>
        <taxon>Bacteria</taxon>
        <taxon>Bacillati</taxon>
        <taxon>Bacillota</taxon>
        <taxon>Bacilli</taxon>
        <taxon>Lactobacillales</taxon>
        <taxon>Lactobacillaceae</taxon>
        <taxon>Latilactobacillus</taxon>
    </lineage>
</organism>
<comment type="caution">
    <text evidence="3">The sequence shown here is derived from an EMBL/GenBank/DDBJ whole genome shotgun (WGS) entry which is preliminary data.</text>
</comment>
<dbReference type="AlphaFoldDB" id="A0AA89L476"/>